<dbReference type="Gene3D" id="3.40.50.300">
    <property type="entry name" value="P-loop containing nucleotide triphosphate hydrolases"/>
    <property type="match status" value="2"/>
</dbReference>
<dbReference type="GO" id="GO:0005730">
    <property type="term" value="C:nucleolus"/>
    <property type="evidence" value="ECO:0007669"/>
    <property type="project" value="TreeGrafter"/>
</dbReference>
<dbReference type="InterPro" id="IPR056371">
    <property type="entry name" value="DHX37-like_C"/>
</dbReference>
<dbReference type="InParanoid" id="D8LYM1"/>
<protein>
    <recommendedName>
        <fullName evidence="2">RNA helicase</fullName>
        <ecNumber evidence="2">3.6.4.13</ecNumber>
    </recommendedName>
</protein>
<feature type="region of interest" description="Disordered" evidence="8">
    <location>
        <begin position="1"/>
        <end position="27"/>
    </location>
</feature>
<dbReference type="OrthoDB" id="10253254at2759"/>
<feature type="domain" description="Helicase ATP-binding" evidence="9">
    <location>
        <begin position="241"/>
        <end position="422"/>
    </location>
</feature>
<evidence type="ECO:0000256" key="7">
    <source>
        <dbReference type="ARBA" id="ARBA00047984"/>
    </source>
</evidence>
<dbReference type="FunFam" id="3.40.50.300:FF:000637">
    <property type="entry name" value="ATP-dependent RNA helicase DHX37/DHR1"/>
    <property type="match status" value="1"/>
</dbReference>
<dbReference type="Pfam" id="PF00270">
    <property type="entry name" value="DEAD"/>
    <property type="match status" value="1"/>
</dbReference>
<dbReference type="Pfam" id="PF21010">
    <property type="entry name" value="HA2_C"/>
    <property type="match status" value="1"/>
</dbReference>
<keyword evidence="6" id="KW-0067">ATP-binding</keyword>
<dbReference type="SMART" id="SM00490">
    <property type="entry name" value="HELICc"/>
    <property type="match status" value="1"/>
</dbReference>
<sequence>MKEEKLAKKAEQKGKRAKKREELEKKKQMKILHDKMLEEIQKKQLNSAELSVFTPTGALGKKATKKERVKQAFYKEKLGMKLNEEEDAILHVRIEKPEDNPDTKEEHEEEEEEEEEEESCEEGVETQEAPTEGTFIDPLEESDNNNEEKEEEEEEEEEDTGPKGPTYFEEINKVMESAPKGINLRINDDSVEDLRRIKEDLEAAIPSDLKKKAYFINVNRKPEITAIRSQLPVCAMEQEIMEAVNYHDVVIICGETGSGKTTQVPQFLYEAGYGADESGHPGMIGITQPRRVAAVSMARRVADELNSTCDGKGLVGYQIRYDHHTVGPNTKVKFMTDGILLKEIQSDFILRSYSAILLDEAHERNLNTDLLLGLLSRIIPLRSQLYSEGKVKSKLKLIIMSATLKVEDFKNPVLFPTTPPIIHVQARMYPVGVHFAKKTEMDDYVGAAYKKVVQIHKRLPDGGILVFLTGQQEIETLCRKLNSKWEFSPTAVAKRKKELKERNEGEDEPESMIIQPTKLPNGEEDVTVDHLAVYEEDSDIEEEGEVPFEKGPDAFYDDISQSTAPMHVLPLYSLLDEKKQLRIWDPIPEGERLVVVATNVAETSITIPNIKYVVDCGRAKEKVWEKETGICEYKVQWISQASAEQRQGRAGRVAPGHCYRLYSAAVFQQQFPVWDTPEVCRTPLEDTVLLMKDMGIKNVESFPFPTQPDAASLHAAVEILRALGAVDGSKDEITVLGKEMMKYPVGVRYAKMIVLARERENVLPLVVGIIAALTGRTPIIRPEELLMRENGNENNENNGNNGNENENENKEDENENKEDEMEIENETTDPTEENEELKKCRESLLLWRDASSDALSSLRLLGAFLHTNTPSLFCKEHFLREKSMREMVDLRKQINRLLISQQPSLSAVLSKPLVPPTSKQATILRQIVAAGFIDHVARRMTPSEARDIDIPRGKVPYLTTTLNELTPAFIHRESFVLPIKTSDYVRVGIVFFMNRTNIRTILCSKIWFKRKEGRNCSVTTINKSWLPSLSGEGPLCVYSSPLETPQPFYDPKKEEMMCYVIPRFGSHLWELSAYCRKFPQSDPSIYKWFGKQLLEGKVIPEFAILVSFYSSSPAMLTKPQLPIKGMALLNALQREKVVTRTSLLKIWERNRIFLKAELTAWVLPRYLDILTTIWPYIIVGKSVPDSILDAIKVKYDVK</sequence>
<dbReference type="OMA" id="KYAYHCA"/>
<keyword evidence="4" id="KW-0378">Hydrolase</keyword>
<evidence type="ECO:0000259" key="9">
    <source>
        <dbReference type="PROSITE" id="PS51192"/>
    </source>
</evidence>
<organism evidence="11">
    <name type="scientific">Blastocystis hominis</name>
    <dbReference type="NCBI Taxonomy" id="12968"/>
    <lineage>
        <taxon>Eukaryota</taxon>
        <taxon>Sar</taxon>
        <taxon>Stramenopiles</taxon>
        <taxon>Bigyra</taxon>
        <taxon>Opalozoa</taxon>
        <taxon>Opalinata</taxon>
        <taxon>Blastocystidae</taxon>
        <taxon>Blastocystis</taxon>
    </lineage>
</organism>
<comment type="catalytic activity">
    <reaction evidence="7">
        <text>ATP + H2O = ADP + phosphate + H(+)</text>
        <dbReference type="Rhea" id="RHEA:13065"/>
        <dbReference type="ChEBI" id="CHEBI:15377"/>
        <dbReference type="ChEBI" id="CHEBI:15378"/>
        <dbReference type="ChEBI" id="CHEBI:30616"/>
        <dbReference type="ChEBI" id="CHEBI:43474"/>
        <dbReference type="ChEBI" id="CHEBI:456216"/>
        <dbReference type="EC" id="3.6.4.13"/>
    </reaction>
</comment>
<evidence type="ECO:0000256" key="6">
    <source>
        <dbReference type="ARBA" id="ARBA00022840"/>
    </source>
</evidence>
<keyword evidence="5" id="KW-0347">Helicase</keyword>
<dbReference type="GO" id="GO:0003723">
    <property type="term" value="F:RNA binding"/>
    <property type="evidence" value="ECO:0007669"/>
    <property type="project" value="TreeGrafter"/>
</dbReference>
<dbReference type="CDD" id="cd18791">
    <property type="entry name" value="SF2_C_RHA"/>
    <property type="match status" value="1"/>
</dbReference>
<dbReference type="SMART" id="SM00487">
    <property type="entry name" value="DEXDc"/>
    <property type="match status" value="1"/>
</dbReference>
<evidence type="ECO:0000256" key="8">
    <source>
        <dbReference type="SAM" id="MobiDB-lite"/>
    </source>
</evidence>
<feature type="region of interest" description="Disordered" evidence="8">
    <location>
        <begin position="788"/>
        <end position="836"/>
    </location>
</feature>
<keyword evidence="3" id="KW-0547">Nucleotide-binding</keyword>
<dbReference type="InterPro" id="IPR014001">
    <property type="entry name" value="Helicase_ATP-bd"/>
</dbReference>
<dbReference type="SUPFAM" id="SSF52540">
    <property type="entry name" value="P-loop containing nucleoside triphosphate hydrolases"/>
    <property type="match status" value="1"/>
</dbReference>
<dbReference type="GO" id="GO:0016787">
    <property type="term" value="F:hydrolase activity"/>
    <property type="evidence" value="ECO:0007669"/>
    <property type="project" value="UniProtKB-KW"/>
</dbReference>
<dbReference type="RefSeq" id="XP_012894724.1">
    <property type="nucleotide sequence ID" value="XM_013039270.1"/>
</dbReference>
<dbReference type="Pfam" id="PF00271">
    <property type="entry name" value="Helicase_C"/>
    <property type="match status" value="1"/>
</dbReference>
<evidence type="ECO:0000256" key="1">
    <source>
        <dbReference type="ARBA" id="ARBA00008792"/>
    </source>
</evidence>
<gene>
    <name evidence="11" type="ORF">GSBLH_T00000965001</name>
</gene>
<dbReference type="InterPro" id="IPR011545">
    <property type="entry name" value="DEAD/DEAH_box_helicase_dom"/>
</dbReference>
<evidence type="ECO:0000259" key="10">
    <source>
        <dbReference type="PROSITE" id="PS51194"/>
    </source>
</evidence>
<feature type="region of interest" description="Disordered" evidence="8">
    <location>
        <begin position="84"/>
        <end position="167"/>
    </location>
</feature>
<proteinExistence type="inferred from homology"/>
<comment type="similarity">
    <text evidence="1">Belongs to the DEAD box helicase family. DEAH subfamily.</text>
</comment>
<dbReference type="PROSITE" id="PS51194">
    <property type="entry name" value="HELICASE_CTER"/>
    <property type="match status" value="1"/>
</dbReference>
<dbReference type="InterPro" id="IPR001650">
    <property type="entry name" value="Helicase_C-like"/>
</dbReference>
<dbReference type="GO" id="GO:0005524">
    <property type="term" value="F:ATP binding"/>
    <property type="evidence" value="ECO:0007669"/>
    <property type="project" value="UniProtKB-KW"/>
</dbReference>
<dbReference type="InterPro" id="IPR002464">
    <property type="entry name" value="DNA/RNA_helicase_DEAH_CS"/>
</dbReference>
<evidence type="ECO:0000313" key="11">
    <source>
        <dbReference type="EMBL" id="CBK20676.2"/>
    </source>
</evidence>
<dbReference type="FunCoup" id="D8LYM1">
    <property type="interactions" value="22"/>
</dbReference>
<evidence type="ECO:0000256" key="5">
    <source>
        <dbReference type="ARBA" id="ARBA00022806"/>
    </source>
</evidence>
<dbReference type="PROSITE" id="PS00690">
    <property type="entry name" value="DEAH_ATP_HELICASE"/>
    <property type="match status" value="1"/>
</dbReference>
<dbReference type="GO" id="GO:0003724">
    <property type="term" value="F:RNA helicase activity"/>
    <property type="evidence" value="ECO:0007669"/>
    <property type="project" value="UniProtKB-EC"/>
</dbReference>
<dbReference type="Gene3D" id="1.20.120.1080">
    <property type="match status" value="1"/>
</dbReference>
<dbReference type="CDD" id="cd17982">
    <property type="entry name" value="DEXHc_DHX37"/>
    <property type="match status" value="1"/>
</dbReference>
<feature type="compositionally biased region" description="Acidic residues" evidence="8">
    <location>
        <begin position="138"/>
        <end position="159"/>
    </location>
</feature>
<dbReference type="AlphaFoldDB" id="D8LYM1"/>
<evidence type="ECO:0000256" key="2">
    <source>
        <dbReference type="ARBA" id="ARBA00012552"/>
    </source>
</evidence>
<dbReference type="GeneID" id="24918250"/>
<feature type="compositionally biased region" description="Low complexity" evidence="8">
    <location>
        <begin position="792"/>
        <end position="804"/>
    </location>
</feature>
<dbReference type="GO" id="GO:0000462">
    <property type="term" value="P:maturation of SSU-rRNA from tricistronic rRNA transcript (SSU-rRNA, 5.8S rRNA, LSU-rRNA)"/>
    <property type="evidence" value="ECO:0007669"/>
    <property type="project" value="TreeGrafter"/>
</dbReference>
<dbReference type="Pfam" id="PF23362">
    <property type="entry name" value="DHX37_C"/>
    <property type="match status" value="1"/>
</dbReference>
<dbReference type="Proteomes" id="UP000008312">
    <property type="component" value="Unassembled WGS sequence"/>
</dbReference>
<dbReference type="SMART" id="SM00847">
    <property type="entry name" value="HA2"/>
    <property type="match status" value="1"/>
</dbReference>
<dbReference type="PANTHER" id="PTHR18934:SF99">
    <property type="entry name" value="ATP-DEPENDENT RNA HELICASE DHX37-RELATED"/>
    <property type="match status" value="1"/>
</dbReference>
<dbReference type="InterPro" id="IPR027417">
    <property type="entry name" value="P-loop_NTPase"/>
</dbReference>
<reference evidence="11" key="1">
    <citation type="submission" date="2010-02" db="EMBL/GenBank/DDBJ databases">
        <title>Sequencing and annotation of the Blastocystis hominis genome.</title>
        <authorList>
            <person name="Wincker P."/>
        </authorList>
    </citation>
    <scope>NUCLEOTIDE SEQUENCE</scope>
    <source>
        <strain evidence="11">Singapore isolate B</strain>
    </source>
</reference>
<feature type="compositionally biased region" description="Acidic residues" evidence="8">
    <location>
        <begin position="805"/>
        <end position="835"/>
    </location>
</feature>
<dbReference type="EMBL" id="FN668639">
    <property type="protein sequence ID" value="CBK20676.2"/>
    <property type="molecule type" value="Genomic_DNA"/>
</dbReference>
<evidence type="ECO:0000256" key="3">
    <source>
        <dbReference type="ARBA" id="ARBA00022741"/>
    </source>
</evidence>
<dbReference type="PROSITE" id="PS51192">
    <property type="entry name" value="HELICASE_ATP_BIND_1"/>
    <property type="match status" value="1"/>
</dbReference>
<dbReference type="InterPro" id="IPR007502">
    <property type="entry name" value="Helicase-assoc_dom"/>
</dbReference>
<dbReference type="EC" id="3.6.4.13" evidence="2"/>
<feature type="domain" description="Helicase C-terminal" evidence="10">
    <location>
        <begin position="451"/>
        <end position="695"/>
    </location>
</feature>
<accession>D8LYM1</accession>
<name>D8LYM1_BLAHO</name>
<feature type="compositionally biased region" description="Acidic residues" evidence="8">
    <location>
        <begin position="107"/>
        <end position="125"/>
    </location>
</feature>
<evidence type="ECO:0000256" key="4">
    <source>
        <dbReference type="ARBA" id="ARBA00022801"/>
    </source>
</evidence>
<feature type="compositionally biased region" description="Basic and acidic residues" evidence="8">
    <location>
        <begin position="84"/>
        <end position="106"/>
    </location>
</feature>
<keyword evidence="12" id="KW-1185">Reference proteome</keyword>
<dbReference type="PANTHER" id="PTHR18934">
    <property type="entry name" value="ATP-DEPENDENT RNA HELICASE"/>
    <property type="match status" value="1"/>
</dbReference>
<evidence type="ECO:0000313" key="12">
    <source>
        <dbReference type="Proteomes" id="UP000008312"/>
    </source>
</evidence>